<organism evidence="3 4">
    <name type="scientific">Candidatus Marsarchaeota G2 archaeon OSP_D</name>
    <dbReference type="NCBI Taxonomy" id="1978157"/>
    <lineage>
        <taxon>Archaea</taxon>
        <taxon>Candidatus Marsarchaeota</taxon>
        <taxon>Candidatus Marsarchaeota group 2</taxon>
    </lineage>
</organism>
<dbReference type="NCBIfam" id="TIGR00638">
    <property type="entry name" value="Mop"/>
    <property type="match status" value="1"/>
</dbReference>
<dbReference type="GO" id="GO:0003700">
    <property type="term" value="F:DNA-binding transcription factor activity"/>
    <property type="evidence" value="ECO:0007669"/>
    <property type="project" value="InterPro"/>
</dbReference>
<dbReference type="Pfam" id="PF00126">
    <property type="entry name" value="HTH_1"/>
    <property type="match status" value="1"/>
</dbReference>
<gene>
    <name evidence="3" type="ORF">B9Q03_04700</name>
</gene>
<proteinExistence type="predicted"/>
<dbReference type="InterPro" id="IPR005116">
    <property type="entry name" value="Transp-assoc_OB_typ1"/>
</dbReference>
<dbReference type="InterPro" id="IPR008995">
    <property type="entry name" value="Mo/tungstate-bd_C_term_dom"/>
</dbReference>
<dbReference type="InterPro" id="IPR036388">
    <property type="entry name" value="WH-like_DNA-bd_sf"/>
</dbReference>
<dbReference type="PANTHER" id="PTHR30432">
    <property type="entry name" value="TRANSCRIPTIONAL REGULATOR MODE"/>
    <property type="match status" value="1"/>
</dbReference>
<dbReference type="EMBL" id="NEXE01000030">
    <property type="protein sequence ID" value="PSN91272.1"/>
    <property type="molecule type" value="Genomic_DNA"/>
</dbReference>
<dbReference type="SUPFAM" id="SSF50331">
    <property type="entry name" value="MOP-like"/>
    <property type="match status" value="1"/>
</dbReference>
<evidence type="ECO:0000313" key="3">
    <source>
        <dbReference type="EMBL" id="PSN91272.1"/>
    </source>
</evidence>
<dbReference type="PROSITE" id="PS51866">
    <property type="entry name" value="MOP"/>
    <property type="match status" value="1"/>
</dbReference>
<dbReference type="GO" id="GO:0015689">
    <property type="term" value="P:molybdate ion transport"/>
    <property type="evidence" value="ECO:0007669"/>
    <property type="project" value="InterPro"/>
</dbReference>
<feature type="domain" description="Mop" evidence="2">
    <location>
        <begin position="124"/>
        <end position="190"/>
    </location>
</feature>
<name>A0A2R6AY08_9ARCH</name>
<dbReference type="InterPro" id="IPR000847">
    <property type="entry name" value="LysR_HTH_N"/>
</dbReference>
<keyword evidence="1" id="KW-0500">Molybdenum</keyword>
<dbReference type="AlphaFoldDB" id="A0A2R6AY08"/>
<dbReference type="Proteomes" id="UP000240322">
    <property type="component" value="Unassembled WGS sequence"/>
</dbReference>
<reference evidence="3 4" key="1">
    <citation type="submission" date="2017-04" db="EMBL/GenBank/DDBJ databases">
        <title>Novel microbial lineages endemic to geothermal iron-oxide mats fill important gaps in the evolutionary history of Archaea.</title>
        <authorList>
            <person name="Jay Z.J."/>
            <person name="Beam J.P."/>
            <person name="Dlakic M."/>
            <person name="Rusch D.B."/>
            <person name="Kozubal M.A."/>
            <person name="Inskeep W.P."/>
        </authorList>
    </citation>
    <scope>NUCLEOTIDE SEQUENCE [LARGE SCALE GENOMIC DNA]</scope>
    <source>
        <strain evidence="3">OSP_D</strain>
    </source>
</reference>
<comment type="caution">
    <text evidence="3">The sequence shown here is derived from an EMBL/GenBank/DDBJ whole genome shotgun (WGS) entry which is preliminary data.</text>
</comment>
<dbReference type="InterPro" id="IPR036390">
    <property type="entry name" value="WH_DNA-bd_sf"/>
</dbReference>
<dbReference type="Gene3D" id="1.10.10.10">
    <property type="entry name" value="Winged helix-like DNA-binding domain superfamily/Winged helix DNA-binding domain"/>
    <property type="match status" value="1"/>
</dbReference>
<dbReference type="InterPro" id="IPR051815">
    <property type="entry name" value="Molybdate_resp_trans_reg"/>
</dbReference>
<dbReference type="PANTHER" id="PTHR30432:SF1">
    <property type="entry name" value="DNA-BINDING TRANSCRIPTIONAL DUAL REGULATOR MODE"/>
    <property type="match status" value="1"/>
</dbReference>
<evidence type="ECO:0000256" key="1">
    <source>
        <dbReference type="ARBA" id="ARBA00022505"/>
    </source>
</evidence>
<sequence>MISAMIPTKKDLQPAFRLWLEGKSKQIVFDQVDAMLLRRINESGSLSTAAKNVGLSYRAAWGRIKKLERNLGKPIVIMKVGGKGGGSSRLTEEGLNLLSEFRKLRKHLFNALEDQDFWAQVGYKLSARNVLDAKIVGLHKGDIVSKLSIVVEHPVTLTSIITNEAVEDLKLKIGDKVYAIIKSTDVIVAKSPQRNQDTRENKAS</sequence>
<accession>A0A2R6AY08</accession>
<dbReference type="InterPro" id="IPR004606">
    <property type="entry name" value="Mop_domain"/>
</dbReference>
<dbReference type="Pfam" id="PF03459">
    <property type="entry name" value="TOBE"/>
    <property type="match status" value="1"/>
</dbReference>
<evidence type="ECO:0000313" key="4">
    <source>
        <dbReference type="Proteomes" id="UP000240322"/>
    </source>
</evidence>
<evidence type="ECO:0000259" key="2">
    <source>
        <dbReference type="PROSITE" id="PS51866"/>
    </source>
</evidence>
<protein>
    <recommendedName>
        <fullName evidence="2">Mop domain-containing protein</fullName>
    </recommendedName>
</protein>
<dbReference type="Gene3D" id="2.40.50.100">
    <property type="match status" value="1"/>
</dbReference>
<dbReference type="SUPFAM" id="SSF46785">
    <property type="entry name" value="Winged helix' DNA-binding domain"/>
    <property type="match status" value="1"/>
</dbReference>